<comment type="caution">
    <text evidence="1">The sequence shown here is derived from an EMBL/GenBank/DDBJ whole genome shotgun (WGS) entry which is preliminary data.</text>
</comment>
<dbReference type="EMBL" id="MHMV01000052">
    <property type="protein sequence ID" value="OGZ33242.1"/>
    <property type="molecule type" value="Genomic_DNA"/>
</dbReference>
<protein>
    <submittedName>
        <fullName evidence="1">Uncharacterized protein</fullName>
    </submittedName>
</protein>
<name>A0A1G2F633_9BACT</name>
<dbReference type="Proteomes" id="UP000177725">
    <property type="component" value="Unassembled WGS sequence"/>
</dbReference>
<evidence type="ECO:0000313" key="2">
    <source>
        <dbReference type="Proteomes" id="UP000177725"/>
    </source>
</evidence>
<accession>A0A1G2F633</accession>
<dbReference type="Pfam" id="PF18908">
    <property type="entry name" value="DUF5663"/>
    <property type="match status" value="1"/>
</dbReference>
<dbReference type="InterPro" id="IPR043722">
    <property type="entry name" value="DUF5663"/>
</dbReference>
<organism evidence="1 2">
    <name type="scientific">Candidatus Portnoybacteria bacterium RBG_13_41_18</name>
    <dbReference type="NCBI Taxonomy" id="1801991"/>
    <lineage>
        <taxon>Bacteria</taxon>
        <taxon>Candidatus Portnoyibacteriota</taxon>
    </lineage>
</organism>
<dbReference type="AlphaFoldDB" id="A0A1G2F633"/>
<reference evidence="1 2" key="1">
    <citation type="journal article" date="2016" name="Nat. Commun.">
        <title>Thousands of microbial genomes shed light on interconnected biogeochemical processes in an aquifer system.</title>
        <authorList>
            <person name="Anantharaman K."/>
            <person name="Brown C.T."/>
            <person name="Hug L.A."/>
            <person name="Sharon I."/>
            <person name="Castelle C.J."/>
            <person name="Probst A.J."/>
            <person name="Thomas B.C."/>
            <person name="Singh A."/>
            <person name="Wilkins M.J."/>
            <person name="Karaoz U."/>
            <person name="Brodie E.L."/>
            <person name="Williams K.H."/>
            <person name="Hubbard S.S."/>
            <person name="Banfield J.F."/>
        </authorList>
    </citation>
    <scope>NUCLEOTIDE SEQUENCE [LARGE SCALE GENOMIC DNA]</scope>
</reference>
<sequence>MTQNSDLLKKNILVELGLQDLAHERQLELLNKMSDLIQKRVLLRVIKSLSVAEKEEFDKLLGKENPQEIYRYLIAKVPNIEEITDEEVINFKEEIIEHVKSLNF</sequence>
<gene>
    <name evidence="1" type="ORF">A2174_01895</name>
</gene>
<proteinExistence type="predicted"/>
<evidence type="ECO:0000313" key="1">
    <source>
        <dbReference type="EMBL" id="OGZ33242.1"/>
    </source>
</evidence>